<evidence type="ECO:0000256" key="1">
    <source>
        <dbReference type="SAM" id="Phobius"/>
    </source>
</evidence>
<protein>
    <submittedName>
        <fullName evidence="2">Uncharacterized protein</fullName>
    </submittedName>
</protein>
<feature type="transmembrane region" description="Helical" evidence="1">
    <location>
        <begin position="52"/>
        <end position="80"/>
    </location>
</feature>
<dbReference type="AlphaFoldDB" id="F8L689"/>
<sequence>MALVFARPGHASWLFWETEVNDQTDEVAIEEPQDYGPETYQRAYGYLRGGAAILGGGCLVGLAAFGVVSLPAASLAAVLIGMGSAEIHYANNIVDYSIPENREHYVHELEDIPLWAAVDQFGWQELIDRGFLTLDQMRIKFFEDTEDSSFHEIERFYSVPAIAAQGFLHQDENEALLAFHREYIKLRSDEEHLRDSLSEKYARKVALALQGLGIEQPWTTNDFIFFKITPEKASVAFSEDLKRCMDAHHLNGEVRMSNDEILDEAVEDYKASFQKWLSQVEHLDQHYLQWRGSVSCD</sequence>
<dbReference type="HOGENOM" id="CLU_936571_0_0_0"/>
<reference key="1">
    <citation type="journal article" date="2011" name="Mol. Biol. Evol.">
        <title>Unity in variety -- the pan-genome of the Chlamydiae.</title>
        <authorList>
            <person name="Collingro A."/>
            <person name="Tischler P."/>
            <person name="Weinmaier T."/>
            <person name="Penz T."/>
            <person name="Heinz E."/>
            <person name="Brunham R.C."/>
            <person name="Read T.D."/>
            <person name="Bavoil P.M."/>
            <person name="Sachse K."/>
            <person name="Kahane S."/>
            <person name="Friedman M.G."/>
            <person name="Rattei T."/>
            <person name="Myers G.S.A."/>
            <person name="Horn M."/>
        </authorList>
    </citation>
    <scope>NUCLEOTIDE SEQUENCE</scope>
    <source>
        <strain>Z</strain>
    </source>
</reference>
<evidence type="ECO:0000313" key="3">
    <source>
        <dbReference type="Proteomes" id="UP000000496"/>
    </source>
</evidence>
<organism evidence="2 3">
    <name type="scientific">Simkania negevensis (strain ATCC VR-1471 / DSM 27360 / Z)</name>
    <dbReference type="NCBI Taxonomy" id="331113"/>
    <lineage>
        <taxon>Bacteria</taxon>
        <taxon>Pseudomonadati</taxon>
        <taxon>Chlamydiota</taxon>
        <taxon>Chlamydiia</taxon>
        <taxon>Parachlamydiales</taxon>
        <taxon>Simkaniaceae</taxon>
        <taxon>Simkania</taxon>
    </lineage>
</organism>
<accession>F8L689</accession>
<keyword evidence="3" id="KW-1185">Reference proteome</keyword>
<keyword evidence="1" id="KW-0812">Transmembrane</keyword>
<keyword evidence="1" id="KW-1133">Transmembrane helix</keyword>
<dbReference type="KEGG" id="sng:SNE_A03420"/>
<reference evidence="2 3" key="2">
    <citation type="journal article" date="2011" name="Mol. Biol. Evol.">
        <title>Unity in variety--the pan-genome of the Chlamydiae.</title>
        <authorList>
            <person name="Collingro A."/>
            <person name="Tischler P."/>
            <person name="Weinmaier T."/>
            <person name="Penz T."/>
            <person name="Heinz E."/>
            <person name="Brunham R.C."/>
            <person name="Read T.D."/>
            <person name="Bavoil P.M."/>
            <person name="Sachse K."/>
            <person name="Kahane S."/>
            <person name="Friedman M.G."/>
            <person name="Rattei T."/>
            <person name="Myers G.S."/>
            <person name="Horn M."/>
        </authorList>
    </citation>
    <scope>NUCLEOTIDE SEQUENCE [LARGE SCALE GENOMIC DNA]</scope>
    <source>
        <strain evidence="3">ATCC VR-1471 / Z</strain>
    </source>
</reference>
<name>F8L689_SIMNZ</name>
<keyword evidence="1" id="KW-0472">Membrane</keyword>
<evidence type="ECO:0000313" key="2">
    <source>
        <dbReference type="EMBL" id="CCB88219.1"/>
    </source>
</evidence>
<dbReference type="Proteomes" id="UP000000496">
    <property type="component" value="Chromosome gsn.131"/>
</dbReference>
<dbReference type="EMBL" id="FR872582">
    <property type="protein sequence ID" value="CCB88219.1"/>
    <property type="molecule type" value="Genomic_DNA"/>
</dbReference>
<proteinExistence type="predicted"/>
<gene>
    <name evidence="2" type="ordered locus">SNE_A03420</name>
</gene>